<organism evidence="2 3">
    <name type="scientific">Lottia gigantea</name>
    <name type="common">Giant owl limpet</name>
    <dbReference type="NCBI Taxonomy" id="225164"/>
    <lineage>
        <taxon>Eukaryota</taxon>
        <taxon>Metazoa</taxon>
        <taxon>Spiralia</taxon>
        <taxon>Lophotrochozoa</taxon>
        <taxon>Mollusca</taxon>
        <taxon>Gastropoda</taxon>
        <taxon>Patellogastropoda</taxon>
        <taxon>Lottioidea</taxon>
        <taxon>Lottiidae</taxon>
        <taxon>Lottia</taxon>
    </lineage>
</organism>
<name>V4AE28_LOTGI</name>
<reference evidence="2 3" key="1">
    <citation type="journal article" date="2013" name="Nature">
        <title>Insights into bilaterian evolution from three spiralian genomes.</title>
        <authorList>
            <person name="Simakov O."/>
            <person name="Marletaz F."/>
            <person name="Cho S.J."/>
            <person name="Edsinger-Gonzales E."/>
            <person name="Havlak P."/>
            <person name="Hellsten U."/>
            <person name="Kuo D.H."/>
            <person name="Larsson T."/>
            <person name="Lv J."/>
            <person name="Arendt D."/>
            <person name="Savage R."/>
            <person name="Osoegawa K."/>
            <person name="de Jong P."/>
            <person name="Grimwood J."/>
            <person name="Chapman J.A."/>
            <person name="Shapiro H."/>
            <person name="Aerts A."/>
            <person name="Otillar R.P."/>
            <person name="Terry A.Y."/>
            <person name="Boore J.L."/>
            <person name="Grigoriev I.V."/>
            <person name="Lindberg D.R."/>
            <person name="Seaver E.C."/>
            <person name="Weisblat D.A."/>
            <person name="Putnam N.H."/>
            <person name="Rokhsar D.S."/>
        </authorList>
    </citation>
    <scope>NUCLEOTIDE SEQUENCE [LARGE SCALE GENOMIC DNA]</scope>
</reference>
<sequence>MEILKVRLRFKRDKFNKNFKIIALFIAGAILYVCVFFASSDWRADVIDQIQIQSPGRSKRSPEYFPPNLHVNFKSKGEDVLLRLKRAEAVDVPVYLADNGHVKQTQLENNSISAIYHDITSGLPIHVKVSGTGEKFGQLYSLKYRKSHVGFDSHMSSKFTSAMI</sequence>
<keyword evidence="1" id="KW-1133">Transmembrane helix</keyword>
<accession>V4AE28</accession>
<dbReference type="HOGENOM" id="CLU_1620906_0_0_1"/>
<dbReference type="KEGG" id="lgi:LOTGIDRAFT_160890"/>
<dbReference type="CTD" id="20238523"/>
<dbReference type="AlphaFoldDB" id="V4AE28"/>
<dbReference type="EMBL" id="KB201701">
    <property type="protein sequence ID" value="ESO95127.1"/>
    <property type="molecule type" value="Genomic_DNA"/>
</dbReference>
<feature type="transmembrane region" description="Helical" evidence="1">
    <location>
        <begin position="21"/>
        <end position="39"/>
    </location>
</feature>
<protein>
    <submittedName>
        <fullName evidence="2">Uncharacterized protein</fullName>
    </submittedName>
</protein>
<gene>
    <name evidence="2" type="ORF">LOTGIDRAFT_160890</name>
</gene>
<keyword evidence="1" id="KW-0472">Membrane</keyword>
<dbReference type="RefSeq" id="XP_009054315.1">
    <property type="nucleotide sequence ID" value="XM_009056067.1"/>
</dbReference>
<evidence type="ECO:0000313" key="2">
    <source>
        <dbReference type="EMBL" id="ESO95127.1"/>
    </source>
</evidence>
<evidence type="ECO:0000313" key="3">
    <source>
        <dbReference type="Proteomes" id="UP000030746"/>
    </source>
</evidence>
<evidence type="ECO:0000256" key="1">
    <source>
        <dbReference type="SAM" id="Phobius"/>
    </source>
</evidence>
<dbReference type="GeneID" id="20238523"/>
<proteinExistence type="predicted"/>
<keyword evidence="1" id="KW-0812">Transmembrane</keyword>
<dbReference type="Proteomes" id="UP000030746">
    <property type="component" value="Unassembled WGS sequence"/>
</dbReference>
<keyword evidence="3" id="KW-1185">Reference proteome</keyword>